<evidence type="ECO:0000313" key="3">
    <source>
        <dbReference type="Proteomes" id="UP000014680"/>
    </source>
</evidence>
<sequence length="190" mass="22185">MDYGCFKTTLFKIIPVLILSTFSYIRRDSLRRIQSLILIYMLLSLLFFRFSQFIVSLIIFITTQSIPNMKNDVPIIVSSPSRLTEEISSRITLKPFRLPKSLGNCRVIRRRGICNGLAPSTKSSTRRSNRLNLSWTCWGVSRVVCRTLRLLREQARVPRLCYNESWVCGDDIKDVAFIHFDQLRRCHFCI</sequence>
<gene>
    <name evidence="2" type="ORF">EIN_504210</name>
</gene>
<evidence type="ECO:0000256" key="1">
    <source>
        <dbReference type="SAM" id="Phobius"/>
    </source>
</evidence>
<name>A0A0A1UAS3_ENTIV</name>
<keyword evidence="1" id="KW-0472">Membrane</keyword>
<proteinExistence type="predicted"/>
<dbReference type="EMBL" id="KB206500">
    <property type="protein sequence ID" value="ELP90285.1"/>
    <property type="molecule type" value="Genomic_DNA"/>
</dbReference>
<dbReference type="RefSeq" id="XP_004257056.1">
    <property type="nucleotide sequence ID" value="XM_004257008.1"/>
</dbReference>
<keyword evidence="1" id="KW-0812">Transmembrane</keyword>
<accession>A0A0A1UAS3</accession>
<dbReference type="GeneID" id="14889298"/>
<dbReference type="KEGG" id="eiv:EIN_504210"/>
<dbReference type="AlphaFoldDB" id="A0A0A1UAS3"/>
<keyword evidence="3" id="KW-1185">Reference proteome</keyword>
<dbReference type="VEuPathDB" id="AmoebaDB:EIN_504210"/>
<feature type="transmembrane region" description="Helical" evidence="1">
    <location>
        <begin position="37"/>
        <end position="61"/>
    </location>
</feature>
<evidence type="ECO:0000313" key="2">
    <source>
        <dbReference type="EMBL" id="ELP90285.1"/>
    </source>
</evidence>
<dbReference type="Proteomes" id="UP000014680">
    <property type="component" value="Unassembled WGS sequence"/>
</dbReference>
<reference evidence="2 3" key="1">
    <citation type="submission" date="2012-10" db="EMBL/GenBank/DDBJ databases">
        <authorList>
            <person name="Zafar N."/>
            <person name="Inman J."/>
            <person name="Hall N."/>
            <person name="Lorenzi H."/>
            <person name="Caler E."/>
        </authorList>
    </citation>
    <scope>NUCLEOTIDE SEQUENCE [LARGE SCALE GENOMIC DNA]</scope>
    <source>
        <strain evidence="2 3">IP1</strain>
    </source>
</reference>
<protein>
    <submittedName>
        <fullName evidence="2">Uncharacterized protein</fullName>
    </submittedName>
</protein>
<keyword evidence="1" id="KW-1133">Transmembrane helix</keyword>
<organism evidence="2 3">
    <name type="scientific">Entamoeba invadens IP1</name>
    <dbReference type="NCBI Taxonomy" id="370355"/>
    <lineage>
        <taxon>Eukaryota</taxon>
        <taxon>Amoebozoa</taxon>
        <taxon>Evosea</taxon>
        <taxon>Archamoebae</taxon>
        <taxon>Mastigamoebida</taxon>
        <taxon>Entamoebidae</taxon>
        <taxon>Entamoeba</taxon>
    </lineage>
</organism>